<dbReference type="Gene3D" id="3.40.50.1370">
    <property type="entry name" value="Aspartate/ornithine carbamoyltransferase"/>
    <property type="match status" value="2"/>
</dbReference>
<keyword evidence="3" id="KW-0808">Transferase</keyword>
<dbReference type="GO" id="GO:0042450">
    <property type="term" value="P:L-arginine biosynthetic process via ornithine"/>
    <property type="evidence" value="ECO:0007669"/>
    <property type="project" value="TreeGrafter"/>
</dbReference>
<dbReference type="STRING" id="195883.A0A482WYY8"/>
<dbReference type="InterPro" id="IPR006131">
    <property type="entry name" value="Asp_carbamoyltransf_Asp/Orn-bd"/>
</dbReference>
<dbReference type="AlphaFoldDB" id="A0A482WYY8"/>
<dbReference type="GO" id="GO:0019240">
    <property type="term" value="P:citrulline biosynthetic process"/>
    <property type="evidence" value="ECO:0007669"/>
    <property type="project" value="TreeGrafter"/>
</dbReference>
<evidence type="ECO:0000259" key="4">
    <source>
        <dbReference type="Pfam" id="PF00185"/>
    </source>
</evidence>
<dbReference type="PANTHER" id="PTHR45753">
    <property type="entry name" value="ORNITHINE CARBAMOYLTRANSFERASE, MITOCHONDRIAL"/>
    <property type="match status" value="1"/>
</dbReference>
<evidence type="ECO:0000313" key="6">
    <source>
        <dbReference type="Proteomes" id="UP000291343"/>
    </source>
</evidence>
<reference evidence="5 6" key="1">
    <citation type="journal article" date="2017" name="Gigascience">
        <title>Genome sequence of the small brown planthopper, Laodelphax striatellus.</title>
        <authorList>
            <person name="Zhu J."/>
            <person name="Jiang F."/>
            <person name="Wang X."/>
            <person name="Yang P."/>
            <person name="Bao Y."/>
            <person name="Zhao W."/>
            <person name="Wang W."/>
            <person name="Lu H."/>
            <person name="Wang Q."/>
            <person name="Cui N."/>
            <person name="Li J."/>
            <person name="Chen X."/>
            <person name="Luo L."/>
            <person name="Yu J."/>
            <person name="Kang L."/>
            <person name="Cui F."/>
        </authorList>
    </citation>
    <scope>NUCLEOTIDE SEQUENCE [LARGE SCALE GENOMIC DNA]</scope>
    <source>
        <strain evidence="5">Lst14</strain>
    </source>
</reference>
<dbReference type="OrthoDB" id="10252326at2759"/>
<dbReference type="InParanoid" id="A0A482WYY8"/>
<name>A0A482WYY8_LAOST</name>
<protein>
    <recommendedName>
        <fullName evidence="2">ornithine carbamoyltransferase</fullName>
        <ecNumber evidence="2">2.1.3.3</ecNumber>
    </recommendedName>
</protein>
<evidence type="ECO:0000313" key="5">
    <source>
        <dbReference type="EMBL" id="RZF38552.1"/>
    </source>
</evidence>
<dbReference type="GO" id="GO:0004585">
    <property type="term" value="F:ornithine carbamoyltransferase activity"/>
    <property type="evidence" value="ECO:0007669"/>
    <property type="project" value="UniProtKB-EC"/>
</dbReference>
<dbReference type="SMR" id="A0A482WYY8"/>
<evidence type="ECO:0000256" key="2">
    <source>
        <dbReference type="ARBA" id="ARBA00013007"/>
    </source>
</evidence>
<evidence type="ECO:0000256" key="1">
    <source>
        <dbReference type="ARBA" id="ARBA00007805"/>
    </source>
</evidence>
<dbReference type="PANTHER" id="PTHR45753:SF3">
    <property type="entry name" value="ORNITHINE TRANSCARBAMYLASE, MITOCHONDRIAL"/>
    <property type="match status" value="1"/>
</dbReference>
<sequence>MMMEAEQLLQIMNNVRLLKNIGIGKLPKLLKDKKVSIVYQNQAKSCVTQIVLWSVTQRLGGEIMPITFELNDLTSKKDLGTMISRCYDLVLLETKHCKDIFEFSEGCSVPVVYSGCNMYQPLEGIANILTIAEHFGRLTNLKFGWVGPGCSALNTYMMMLPKFGIPISYNCTSNPNFPVHPICYDKSYTLSKMNSTDLNHCDTAKEAVKNADIIATTVHDIKCQQITIDMLQGANDNWIFLHRLPRGDKEATPNVFGHERNLVWQSFDNLVYVCVSSDIPEFASIE</sequence>
<organism evidence="5 6">
    <name type="scientific">Laodelphax striatellus</name>
    <name type="common">Small brown planthopper</name>
    <name type="synonym">Delphax striatella</name>
    <dbReference type="NCBI Taxonomy" id="195883"/>
    <lineage>
        <taxon>Eukaryota</taxon>
        <taxon>Metazoa</taxon>
        <taxon>Ecdysozoa</taxon>
        <taxon>Arthropoda</taxon>
        <taxon>Hexapoda</taxon>
        <taxon>Insecta</taxon>
        <taxon>Pterygota</taxon>
        <taxon>Neoptera</taxon>
        <taxon>Paraneoptera</taxon>
        <taxon>Hemiptera</taxon>
        <taxon>Auchenorrhyncha</taxon>
        <taxon>Fulgoroidea</taxon>
        <taxon>Delphacidae</taxon>
        <taxon>Criomorphinae</taxon>
        <taxon>Laodelphax</taxon>
    </lineage>
</organism>
<comment type="similarity">
    <text evidence="1">Belongs to the aspartate/ornithine carbamoyltransferase superfamily. OTCase family.</text>
</comment>
<dbReference type="InterPro" id="IPR036901">
    <property type="entry name" value="Asp/Orn_carbamoylTrfase_sf"/>
</dbReference>
<dbReference type="EMBL" id="QKKF02022243">
    <property type="protein sequence ID" value="RZF38552.1"/>
    <property type="molecule type" value="Genomic_DNA"/>
</dbReference>
<proteinExistence type="inferred from homology"/>
<gene>
    <name evidence="5" type="ORF">LSTR_LSTR006147</name>
</gene>
<dbReference type="GO" id="GO:0016597">
    <property type="term" value="F:amino acid binding"/>
    <property type="evidence" value="ECO:0007669"/>
    <property type="project" value="InterPro"/>
</dbReference>
<keyword evidence="6" id="KW-1185">Reference proteome</keyword>
<dbReference type="Proteomes" id="UP000291343">
    <property type="component" value="Unassembled WGS sequence"/>
</dbReference>
<dbReference type="EC" id="2.1.3.3" evidence="2"/>
<dbReference type="SUPFAM" id="SSF53671">
    <property type="entry name" value="Aspartate/ornithine carbamoyltransferase"/>
    <property type="match status" value="1"/>
</dbReference>
<evidence type="ECO:0000256" key="3">
    <source>
        <dbReference type="ARBA" id="ARBA00022679"/>
    </source>
</evidence>
<dbReference type="Pfam" id="PF00185">
    <property type="entry name" value="OTCace"/>
    <property type="match status" value="1"/>
</dbReference>
<feature type="domain" description="Aspartate/ornithine carbamoyltransferase Asp/Orn-binding" evidence="4">
    <location>
        <begin position="140"/>
        <end position="273"/>
    </location>
</feature>
<accession>A0A482WYY8</accession>
<comment type="caution">
    <text evidence="5">The sequence shown here is derived from an EMBL/GenBank/DDBJ whole genome shotgun (WGS) entry which is preliminary data.</text>
</comment>